<evidence type="ECO:0000313" key="3">
    <source>
        <dbReference type="Proteomes" id="UP000182360"/>
    </source>
</evidence>
<dbReference type="EMBL" id="FOFU01000003">
    <property type="protein sequence ID" value="SEQ29420.1"/>
    <property type="molecule type" value="Genomic_DNA"/>
</dbReference>
<sequence>MKKTIFLIVLGVVTVFCIIYGTTKHVGGTFRVSGFPFIRIGNNLEDDNDNYNEEKRESMELILEKFSSIRINATIMELKIEEGEQFKLESTYTRDLLKPECSVNNGTLEVSQPKQKNGVNGGNNNCRVIITIPSGTKLSDIDINSNVGDIKLRKLIAETIDIDLNVGEVSVRDVEFEKIDVDNNVGEISIYPEGNIDDYSISVSTDVGGVRVGGKHYKRNYNSKGNGKKRIRTNTNVGEVNIR</sequence>
<proteinExistence type="predicted"/>
<protein>
    <submittedName>
        <fullName evidence="2">Putative adhesin</fullName>
    </submittedName>
</protein>
<organism evidence="2 3">
    <name type="scientific">Treponema bryantii</name>
    <dbReference type="NCBI Taxonomy" id="163"/>
    <lineage>
        <taxon>Bacteria</taxon>
        <taxon>Pseudomonadati</taxon>
        <taxon>Spirochaetota</taxon>
        <taxon>Spirochaetia</taxon>
        <taxon>Spirochaetales</taxon>
        <taxon>Treponemataceae</taxon>
        <taxon>Treponema</taxon>
    </lineage>
</organism>
<dbReference type="Proteomes" id="UP000182360">
    <property type="component" value="Unassembled WGS sequence"/>
</dbReference>
<accession>A0A1H9EUM1</accession>
<name>A0A1H9EUM1_9SPIR</name>
<feature type="domain" description="DUF4097" evidence="1">
    <location>
        <begin position="67"/>
        <end position="190"/>
    </location>
</feature>
<reference evidence="2 3" key="1">
    <citation type="submission" date="2016-10" db="EMBL/GenBank/DDBJ databases">
        <authorList>
            <person name="de Groot N.N."/>
        </authorList>
    </citation>
    <scope>NUCLEOTIDE SEQUENCE [LARGE SCALE GENOMIC DNA]</scope>
    <source>
        <strain evidence="2 3">B25</strain>
    </source>
</reference>
<dbReference type="OrthoDB" id="358118at2"/>
<evidence type="ECO:0000259" key="1">
    <source>
        <dbReference type="Pfam" id="PF13349"/>
    </source>
</evidence>
<evidence type="ECO:0000313" key="2">
    <source>
        <dbReference type="EMBL" id="SEQ29420.1"/>
    </source>
</evidence>
<gene>
    <name evidence="2" type="ORF">SAMN04487977_103287</name>
</gene>
<dbReference type="RefSeq" id="WP_074642553.1">
    <property type="nucleotide sequence ID" value="NZ_AP025286.1"/>
</dbReference>
<keyword evidence="3" id="KW-1185">Reference proteome</keyword>
<dbReference type="InterPro" id="IPR025164">
    <property type="entry name" value="Toastrack_DUF4097"/>
</dbReference>
<dbReference type="AlphaFoldDB" id="A0A1H9EUM1"/>
<dbReference type="Pfam" id="PF13349">
    <property type="entry name" value="DUF4097"/>
    <property type="match status" value="1"/>
</dbReference>